<dbReference type="GO" id="GO:0015990">
    <property type="term" value="P:electron transport coupled proton transport"/>
    <property type="evidence" value="ECO:0007669"/>
    <property type="project" value="TreeGrafter"/>
</dbReference>
<dbReference type="GO" id="GO:0009060">
    <property type="term" value="P:aerobic respiration"/>
    <property type="evidence" value="ECO:0007669"/>
    <property type="project" value="InterPro"/>
</dbReference>
<dbReference type="InterPro" id="IPR023616">
    <property type="entry name" value="Cyt_c_oxase-like_su1_dom"/>
</dbReference>
<comment type="caution">
    <text evidence="7">The sequence shown here is derived from an EMBL/GenBank/DDBJ whole genome shotgun (WGS) entry which is preliminary data.</text>
</comment>
<feature type="transmembrane region" description="Helical" evidence="5">
    <location>
        <begin position="31"/>
        <end position="53"/>
    </location>
</feature>
<reference evidence="7 8" key="1">
    <citation type="submission" date="2018-03" db="EMBL/GenBank/DDBJ databases">
        <title>Genomic Encyclopedia of Type Strains, Phase III (KMG-III): the genomes of soil and plant-associated and newly described type strains.</title>
        <authorList>
            <person name="Whitman W."/>
        </authorList>
    </citation>
    <scope>NUCLEOTIDE SEQUENCE [LARGE SCALE GENOMIC DNA]</scope>
    <source>
        <strain evidence="7 8">CGMCC 4.7125</strain>
    </source>
</reference>
<feature type="transmembrane region" description="Helical" evidence="5">
    <location>
        <begin position="73"/>
        <end position="96"/>
    </location>
</feature>
<dbReference type="PANTHER" id="PTHR10422:SF18">
    <property type="entry name" value="CYTOCHROME C OXIDASE SUBUNIT 1"/>
    <property type="match status" value="1"/>
</dbReference>
<evidence type="ECO:0000256" key="2">
    <source>
        <dbReference type="ARBA" id="ARBA00022982"/>
    </source>
</evidence>
<dbReference type="OrthoDB" id="3926074at2"/>
<dbReference type="InterPro" id="IPR036927">
    <property type="entry name" value="Cyt_c_oxase-like_su1_sf"/>
</dbReference>
<dbReference type="RefSeq" id="WP_106182442.1">
    <property type="nucleotide sequence ID" value="NZ_PVNH01000015.1"/>
</dbReference>
<name>A0A2T0LKI9_9PSEU</name>
<keyword evidence="2" id="KW-0249">Electron transport</keyword>
<dbReference type="PRINTS" id="PR01165">
    <property type="entry name" value="CYCOXIDASEI"/>
</dbReference>
<accession>A0A2T0LKI9</accession>
<dbReference type="AlphaFoldDB" id="A0A2T0LKI9"/>
<feature type="transmembrane region" description="Helical" evidence="5">
    <location>
        <begin position="387"/>
        <end position="407"/>
    </location>
</feature>
<evidence type="ECO:0000259" key="6">
    <source>
        <dbReference type="PROSITE" id="PS50855"/>
    </source>
</evidence>
<dbReference type="PROSITE" id="PS50855">
    <property type="entry name" value="COX1"/>
    <property type="match status" value="1"/>
</dbReference>
<gene>
    <name evidence="7" type="ORF">B0I33_11544</name>
</gene>
<dbReference type="InterPro" id="IPR000883">
    <property type="entry name" value="Cyt_C_Oxase_1"/>
</dbReference>
<feature type="transmembrane region" description="Helical" evidence="5">
    <location>
        <begin position="314"/>
        <end position="334"/>
    </location>
</feature>
<dbReference type="GO" id="GO:0022904">
    <property type="term" value="P:respiratory electron transport chain"/>
    <property type="evidence" value="ECO:0007669"/>
    <property type="project" value="TreeGrafter"/>
</dbReference>
<evidence type="ECO:0000256" key="5">
    <source>
        <dbReference type="SAM" id="Phobius"/>
    </source>
</evidence>
<organism evidence="7 8">
    <name type="scientific">Prauserella shujinwangii</name>
    <dbReference type="NCBI Taxonomy" id="1453103"/>
    <lineage>
        <taxon>Bacteria</taxon>
        <taxon>Bacillati</taxon>
        <taxon>Actinomycetota</taxon>
        <taxon>Actinomycetes</taxon>
        <taxon>Pseudonocardiales</taxon>
        <taxon>Pseudonocardiaceae</taxon>
        <taxon>Prauserella</taxon>
    </lineage>
</organism>
<dbReference type="GO" id="GO:0004129">
    <property type="term" value="F:cytochrome-c oxidase activity"/>
    <property type="evidence" value="ECO:0007669"/>
    <property type="project" value="InterPro"/>
</dbReference>
<feature type="transmembrane region" description="Helical" evidence="5">
    <location>
        <begin position="199"/>
        <end position="227"/>
    </location>
</feature>
<keyword evidence="1" id="KW-0813">Transport</keyword>
<feature type="transmembrane region" description="Helical" evidence="5">
    <location>
        <begin position="346"/>
        <end position="367"/>
    </location>
</feature>
<keyword evidence="5" id="KW-1133">Transmembrane helix</keyword>
<feature type="transmembrane region" description="Helical" evidence="5">
    <location>
        <begin position="419"/>
        <end position="444"/>
    </location>
</feature>
<feature type="transmembrane region" description="Helical" evidence="5">
    <location>
        <begin position="464"/>
        <end position="485"/>
    </location>
</feature>
<keyword evidence="1" id="KW-0679">Respiratory chain</keyword>
<proteinExistence type="predicted"/>
<feature type="transmembrane region" description="Helical" evidence="5">
    <location>
        <begin position="117"/>
        <end position="138"/>
    </location>
</feature>
<feature type="transmembrane region" description="Helical" evidence="5">
    <location>
        <begin position="279"/>
        <end position="302"/>
    </location>
</feature>
<protein>
    <submittedName>
        <fullName evidence="7">Cytochrome c oxidase subunit 1</fullName>
    </submittedName>
</protein>
<comment type="function">
    <text evidence="3">Cytochrome c oxidase is the component of the respiratory chain that catalyzes the reduction of oxygen to water. Subunits 1-3 form the functional core of the enzyme complex. CO I is the catalytic subunit of the enzyme. Electrons originating in cytochrome c are transferred via the copper A center of subunit 2 and heme A of subunit 1 to the bimetallic center formed by heme A3 and copper B.</text>
</comment>
<dbReference type="PANTHER" id="PTHR10422">
    <property type="entry name" value="CYTOCHROME C OXIDASE SUBUNIT 1"/>
    <property type="match status" value="1"/>
</dbReference>
<keyword evidence="5" id="KW-0812">Transmembrane</keyword>
<dbReference type="Pfam" id="PF00115">
    <property type="entry name" value="COX1"/>
    <property type="match status" value="1"/>
</dbReference>
<feature type="transmembrane region" description="Helical" evidence="5">
    <location>
        <begin position="247"/>
        <end position="272"/>
    </location>
</feature>
<dbReference type="Proteomes" id="UP000238362">
    <property type="component" value="Unassembled WGS sequence"/>
</dbReference>
<dbReference type="GO" id="GO:0016020">
    <property type="term" value="C:membrane"/>
    <property type="evidence" value="ECO:0007669"/>
    <property type="project" value="InterPro"/>
</dbReference>
<evidence type="ECO:0000313" key="7">
    <source>
        <dbReference type="EMBL" id="PRX43426.1"/>
    </source>
</evidence>
<feature type="region of interest" description="Disordered" evidence="4">
    <location>
        <begin position="505"/>
        <end position="543"/>
    </location>
</feature>
<evidence type="ECO:0000256" key="4">
    <source>
        <dbReference type="SAM" id="MobiDB-lite"/>
    </source>
</evidence>
<keyword evidence="8" id="KW-1185">Reference proteome</keyword>
<feature type="transmembrane region" description="Helical" evidence="5">
    <location>
        <begin position="161"/>
        <end position="187"/>
    </location>
</feature>
<dbReference type="GO" id="GO:0020037">
    <property type="term" value="F:heme binding"/>
    <property type="evidence" value="ECO:0007669"/>
    <property type="project" value="InterPro"/>
</dbReference>
<dbReference type="SUPFAM" id="SSF81442">
    <property type="entry name" value="Cytochrome c oxidase subunit I-like"/>
    <property type="match status" value="1"/>
</dbReference>
<evidence type="ECO:0000256" key="1">
    <source>
        <dbReference type="ARBA" id="ARBA00022660"/>
    </source>
</evidence>
<sequence length="543" mass="59730">MTAELAVAEERELPRDRSLRSWLGTTDHKRIALLITAVALLLLFVAGALALTMRLQLAQPDQEFVTNDGYNQLFTIHGSAMIYLVVTPLALAYGLYLVPLQVGAPNVAAPRTTMLGFWLYLFGSVAIFSGFLTSGGAAKEGWTAYTPLSTSEYSPGMGTDLWVLGTFVTTVGMILVGGTVLWTALLKRARGMTMLRMPVFSWSVVATNLMVIAAFPSLLFALGLIAVGRMTPGLFDSNLYNIGYQHLFWFFAHPVVYVMFFPFVGAVAEVLATFAQRRFFGYTITVLSLLAFAGLSMSVWGHHMFTTGLVSDDYYSLTSILLIVPAGIEYFAFLGTIIGARLRFQLPMLFALAFILQFLVGGITGIMVASPVLDYQMHDSYFVVGHFHYTLVAGSLFGLFAGLYFWFPKATGVMLGRGLGHAHFWLMMVGTNVTFLPMFWLGIAGMPRRVASYLPTDGFSTFNLIASIGAGILGLGMLAFAVNVVRSLTKRKERAAPDNPWRAHTLEWATSSPPPPLNFDDKHPIPPIRSYAPLLDLRREREP</sequence>
<keyword evidence="5" id="KW-0472">Membrane</keyword>
<evidence type="ECO:0000313" key="8">
    <source>
        <dbReference type="Proteomes" id="UP000238362"/>
    </source>
</evidence>
<dbReference type="EMBL" id="PVNH01000015">
    <property type="protein sequence ID" value="PRX43426.1"/>
    <property type="molecule type" value="Genomic_DNA"/>
</dbReference>
<evidence type="ECO:0000256" key="3">
    <source>
        <dbReference type="ARBA" id="ARBA00025218"/>
    </source>
</evidence>
<feature type="domain" description="Cytochrome oxidase subunit I profile" evidence="6">
    <location>
        <begin position="22"/>
        <end position="529"/>
    </location>
</feature>
<dbReference type="Gene3D" id="1.20.210.10">
    <property type="entry name" value="Cytochrome c oxidase-like, subunit I domain"/>
    <property type="match status" value="1"/>
</dbReference>